<evidence type="ECO:0000259" key="3">
    <source>
        <dbReference type="PROSITE" id="PS50076"/>
    </source>
</evidence>
<dbReference type="GO" id="GO:0005783">
    <property type="term" value="C:endoplasmic reticulum"/>
    <property type="evidence" value="ECO:0007669"/>
    <property type="project" value="TreeGrafter"/>
</dbReference>
<dbReference type="SUPFAM" id="SSF46565">
    <property type="entry name" value="Chaperone J-domain"/>
    <property type="match status" value="1"/>
</dbReference>
<dbReference type="InterPro" id="IPR036869">
    <property type="entry name" value="J_dom_sf"/>
</dbReference>
<name>A0A8T0G9K7_CERPU</name>
<dbReference type="Pfam" id="PF00226">
    <property type="entry name" value="DnaJ"/>
    <property type="match status" value="1"/>
</dbReference>
<feature type="region of interest" description="Disordered" evidence="2">
    <location>
        <begin position="118"/>
        <end position="144"/>
    </location>
</feature>
<feature type="domain" description="J" evidence="3">
    <location>
        <begin position="21"/>
        <end position="85"/>
    </location>
</feature>
<dbReference type="InterPro" id="IPR018253">
    <property type="entry name" value="DnaJ_domain_CS"/>
</dbReference>
<organism evidence="4 5">
    <name type="scientific">Ceratodon purpureus</name>
    <name type="common">Fire moss</name>
    <name type="synonym">Dicranum purpureum</name>
    <dbReference type="NCBI Taxonomy" id="3225"/>
    <lineage>
        <taxon>Eukaryota</taxon>
        <taxon>Viridiplantae</taxon>
        <taxon>Streptophyta</taxon>
        <taxon>Embryophyta</taxon>
        <taxon>Bryophyta</taxon>
        <taxon>Bryophytina</taxon>
        <taxon>Bryopsida</taxon>
        <taxon>Dicranidae</taxon>
        <taxon>Pseudoditrichales</taxon>
        <taxon>Ditrichaceae</taxon>
        <taxon>Ceratodon</taxon>
    </lineage>
</organism>
<evidence type="ECO:0000313" key="4">
    <source>
        <dbReference type="EMBL" id="KAG0555781.1"/>
    </source>
</evidence>
<feature type="compositionally biased region" description="Low complexity" evidence="2">
    <location>
        <begin position="123"/>
        <end position="133"/>
    </location>
</feature>
<dbReference type="InterPro" id="IPR001623">
    <property type="entry name" value="DnaJ_domain"/>
</dbReference>
<dbReference type="Gene3D" id="1.10.287.110">
    <property type="entry name" value="DnaJ domain"/>
    <property type="match status" value="1"/>
</dbReference>
<dbReference type="PANTHER" id="PTHR44360:SF1">
    <property type="entry name" value="DNAJ HOMOLOG SUBFAMILY B MEMBER 9"/>
    <property type="match status" value="1"/>
</dbReference>
<dbReference type="PROSITE" id="PS50076">
    <property type="entry name" value="DNAJ_2"/>
    <property type="match status" value="1"/>
</dbReference>
<dbReference type="SMART" id="SM00271">
    <property type="entry name" value="DnaJ"/>
    <property type="match status" value="1"/>
</dbReference>
<dbReference type="PRINTS" id="PR00625">
    <property type="entry name" value="JDOMAIN"/>
</dbReference>
<dbReference type="PANTHER" id="PTHR44360">
    <property type="entry name" value="DNAJ HOMOLOG SUBFAMILY B MEMBER 9"/>
    <property type="match status" value="1"/>
</dbReference>
<evidence type="ECO:0000313" key="5">
    <source>
        <dbReference type="Proteomes" id="UP000822688"/>
    </source>
</evidence>
<evidence type="ECO:0000256" key="1">
    <source>
        <dbReference type="ARBA" id="ARBA00023186"/>
    </source>
</evidence>
<dbReference type="Proteomes" id="UP000822688">
    <property type="component" value="Chromosome 11"/>
</dbReference>
<keyword evidence="1" id="KW-0143">Chaperone</keyword>
<reference evidence="4 5" key="1">
    <citation type="submission" date="2020-06" db="EMBL/GenBank/DDBJ databases">
        <title>WGS assembly of Ceratodon purpureus strain R40.</title>
        <authorList>
            <person name="Carey S.B."/>
            <person name="Jenkins J."/>
            <person name="Shu S."/>
            <person name="Lovell J.T."/>
            <person name="Sreedasyam A."/>
            <person name="Maumus F."/>
            <person name="Tiley G.P."/>
            <person name="Fernandez-Pozo N."/>
            <person name="Barry K."/>
            <person name="Chen C."/>
            <person name="Wang M."/>
            <person name="Lipzen A."/>
            <person name="Daum C."/>
            <person name="Saski C.A."/>
            <person name="Payton A.C."/>
            <person name="Mcbreen J.C."/>
            <person name="Conrad R.E."/>
            <person name="Kollar L.M."/>
            <person name="Olsson S."/>
            <person name="Huttunen S."/>
            <person name="Landis J.B."/>
            <person name="Wickett N.J."/>
            <person name="Johnson M.G."/>
            <person name="Rensing S.A."/>
            <person name="Grimwood J."/>
            <person name="Schmutz J."/>
            <person name="Mcdaniel S.F."/>
        </authorList>
    </citation>
    <scope>NUCLEOTIDE SEQUENCE [LARGE SCALE GENOMIC DNA]</scope>
    <source>
        <strain evidence="4 5">R40</strain>
    </source>
</reference>
<dbReference type="GO" id="GO:0051087">
    <property type="term" value="F:protein-folding chaperone binding"/>
    <property type="evidence" value="ECO:0007669"/>
    <property type="project" value="TreeGrafter"/>
</dbReference>
<dbReference type="EMBL" id="CM026432">
    <property type="protein sequence ID" value="KAG0555781.1"/>
    <property type="molecule type" value="Genomic_DNA"/>
</dbReference>
<dbReference type="AlphaFoldDB" id="A0A8T0G9K7"/>
<sequence length="262" mass="29229">MAMAVAMARTGVVGCRAAHTQLYEVLKVDKSATPAQLKTAYRNLAKDYHPDVSSHPDAQARFVELSSAYEVLIDPEMRAVYDETGERGINSREGKRRGAAQEVWESWAEFKPFKRKTRKGDARSSAAARSGSDYTPENGESVWGSEAQNGDIVEYPLSDAIKAQHQDDRLRGVGLVVSRNIDRGDKDKLSLENLALVEIEPLYREPDSNVWRADPMEGAAFASLPDLRILRTEFNRVTDEWVILDELSHGCDSPSYAEEIIL</sequence>
<keyword evidence="5" id="KW-1185">Reference proteome</keyword>
<dbReference type="InterPro" id="IPR051948">
    <property type="entry name" value="Hsp70_co-chaperone_J-domain"/>
</dbReference>
<evidence type="ECO:0000256" key="2">
    <source>
        <dbReference type="SAM" id="MobiDB-lite"/>
    </source>
</evidence>
<accession>A0A8T0G9K7</accession>
<gene>
    <name evidence="4" type="ORF">KC19_11G002400</name>
</gene>
<comment type="caution">
    <text evidence="4">The sequence shown here is derived from an EMBL/GenBank/DDBJ whole genome shotgun (WGS) entry which is preliminary data.</text>
</comment>
<dbReference type="GO" id="GO:0051787">
    <property type="term" value="F:misfolded protein binding"/>
    <property type="evidence" value="ECO:0007669"/>
    <property type="project" value="TreeGrafter"/>
</dbReference>
<dbReference type="PROSITE" id="PS00636">
    <property type="entry name" value="DNAJ_1"/>
    <property type="match status" value="1"/>
</dbReference>
<dbReference type="CDD" id="cd06257">
    <property type="entry name" value="DnaJ"/>
    <property type="match status" value="1"/>
</dbReference>
<protein>
    <recommendedName>
        <fullName evidence="3">J domain-containing protein</fullName>
    </recommendedName>
</protein>
<proteinExistence type="predicted"/>
<dbReference type="GO" id="GO:0036503">
    <property type="term" value="P:ERAD pathway"/>
    <property type="evidence" value="ECO:0007669"/>
    <property type="project" value="TreeGrafter"/>
</dbReference>